<feature type="non-terminal residue" evidence="1">
    <location>
        <position position="254"/>
    </location>
</feature>
<protein>
    <submittedName>
        <fullName evidence="1">Uncharacterized protein</fullName>
    </submittedName>
</protein>
<evidence type="ECO:0000313" key="2">
    <source>
        <dbReference type="Proteomes" id="UP001189429"/>
    </source>
</evidence>
<name>A0ABN9SBZ2_9DINO</name>
<evidence type="ECO:0000313" key="1">
    <source>
        <dbReference type="EMBL" id="CAK0829509.1"/>
    </source>
</evidence>
<keyword evidence="2" id="KW-1185">Reference proteome</keyword>
<accession>A0ABN9SBZ2</accession>
<comment type="caution">
    <text evidence="1">The sequence shown here is derived from an EMBL/GenBank/DDBJ whole genome shotgun (WGS) entry which is preliminary data.</text>
</comment>
<reference evidence="1" key="1">
    <citation type="submission" date="2023-10" db="EMBL/GenBank/DDBJ databases">
        <authorList>
            <person name="Chen Y."/>
            <person name="Shah S."/>
            <person name="Dougan E. K."/>
            <person name="Thang M."/>
            <person name="Chan C."/>
        </authorList>
    </citation>
    <scope>NUCLEOTIDE SEQUENCE [LARGE SCALE GENOMIC DNA]</scope>
</reference>
<organism evidence="1 2">
    <name type="scientific">Prorocentrum cordatum</name>
    <dbReference type="NCBI Taxonomy" id="2364126"/>
    <lineage>
        <taxon>Eukaryota</taxon>
        <taxon>Sar</taxon>
        <taxon>Alveolata</taxon>
        <taxon>Dinophyceae</taxon>
        <taxon>Prorocentrales</taxon>
        <taxon>Prorocentraceae</taxon>
        <taxon>Prorocentrum</taxon>
    </lineage>
</organism>
<gene>
    <name evidence="1" type="ORF">PCOR1329_LOCUS28427</name>
</gene>
<dbReference type="EMBL" id="CAUYUJ010010491">
    <property type="protein sequence ID" value="CAK0829509.1"/>
    <property type="molecule type" value="Genomic_DNA"/>
</dbReference>
<proteinExistence type="predicted"/>
<sequence length="254" mass="26925">MLRGAGYCVKPLALRFPALPSGTAQLTTHCSGNWTLGKGKQGGVAFDISKNSKTTTPLQLNISMDGKTIVTKDGEYPFPLGVPGKAQCTDDPLITGIRFTGADAYLFNTLGYLALSNAFQDWLVKPMVKDFCESAAPGFINKALTQLRDQATPLLTEVAEDLPAPVAPASSGPRVDLRRGAVGWVTGLLQQGFATGQVTELMDRLSKRSGARSEIHEFPSTGVQLASVAMEHPADMTLDVFLKGAGVAGLRTLS</sequence>
<dbReference type="Proteomes" id="UP001189429">
    <property type="component" value="Unassembled WGS sequence"/>
</dbReference>